<dbReference type="Gene3D" id="1.10.225.10">
    <property type="entry name" value="Saposin-like"/>
    <property type="match status" value="1"/>
</dbReference>
<evidence type="ECO:0000259" key="8">
    <source>
        <dbReference type="Pfam" id="PF20145"/>
    </source>
</evidence>
<evidence type="ECO:0000259" key="7">
    <source>
        <dbReference type="Pfam" id="PF10208"/>
    </source>
</evidence>
<comment type="caution">
    <text evidence="9">The sequence shown here is derived from an EMBL/GenBank/DDBJ whole genome shotgun (WGS) entry which is preliminary data.</text>
</comment>
<dbReference type="PANTHER" id="PTHR12990:SF9">
    <property type="entry name" value="CEREBRAL DOPAMINE NEUROTROPHIC FACTOR"/>
    <property type="match status" value="1"/>
</dbReference>
<dbReference type="OrthoDB" id="5597848at2759"/>
<dbReference type="SUPFAM" id="SSF68906">
    <property type="entry name" value="SAP domain"/>
    <property type="match status" value="1"/>
</dbReference>
<dbReference type="Proteomes" id="UP001152803">
    <property type="component" value="Unassembled WGS sequence"/>
</dbReference>
<feature type="signal peptide" evidence="6">
    <location>
        <begin position="1"/>
        <end position="22"/>
    </location>
</feature>
<evidence type="ECO:0000256" key="4">
    <source>
        <dbReference type="ARBA" id="ARBA00022729"/>
    </source>
</evidence>
<evidence type="ECO:0000256" key="2">
    <source>
        <dbReference type="ARBA" id="ARBA00005617"/>
    </source>
</evidence>
<dbReference type="Pfam" id="PF10208">
    <property type="entry name" value="ARMET_C"/>
    <property type="match status" value="1"/>
</dbReference>
<dbReference type="EMBL" id="JAFJMO010000008">
    <property type="protein sequence ID" value="KAJ8269021.1"/>
    <property type="molecule type" value="Genomic_DNA"/>
</dbReference>
<dbReference type="GO" id="GO:0071542">
    <property type="term" value="P:dopaminergic neuron differentiation"/>
    <property type="evidence" value="ECO:0007669"/>
    <property type="project" value="TreeGrafter"/>
</dbReference>
<keyword evidence="3" id="KW-0964">Secreted</keyword>
<feature type="chain" id="PRO_5040233726" evidence="6">
    <location>
        <begin position="23"/>
        <end position="370"/>
    </location>
</feature>
<dbReference type="Pfam" id="PF20145">
    <property type="entry name" value="ARMET_N"/>
    <property type="match status" value="1"/>
</dbReference>
<dbReference type="AlphaFoldDB" id="A0A9Q1HY69"/>
<evidence type="ECO:0000256" key="6">
    <source>
        <dbReference type="SAM" id="SignalP"/>
    </source>
</evidence>
<keyword evidence="4 6" id="KW-0732">Signal</keyword>
<dbReference type="InterPro" id="IPR036361">
    <property type="entry name" value="SAP_dom_sf"/>
</dbReference>
<feature type="domain" description="ARMET C-terminal" evidence="7">
    <location>
        <begin position="127"/>
        <end position="167"/>
    </location>
</feature>
<organism evidence="9 10">
    <name type="scientific">Conger conger</name>
    <name type="common">Conger eel</name>
    <name type="synonym">Muraena conger</name>
    <dbReference type="NCBI Taxonomy" id="82655"/>
    <lineage>
        <taxon>Eukaryota</taxon>
        <taxon>Metazoa</taxon>
        <taxon>Chordata</taxon>
        <taxon>Craniata</taxon>
        <taxon>Vertebrata</taxon>
        <taxon>Euteleostomi</taxon>
        <taxon>Actinopterygii</taxon>
        <taxon>Neopterygii</taxon>
        <taxon>Teleostei</taxon>
        <taxon>Anguilliformes</taxon>
        <taxon>Congridae</taxon>
        <taxon>Conger</taxon>
    </lineage>
</organism>
<evidence type="ECO:0000256" key="1">
    <source>
        <dbReference type="ARBA" id="ARBA00004613"/>
    </source>
</evidence>
<dbReference type="Gene3D" id="1.10.720.30">
    <property type="entry name" value="SAP domain"/>
    <property type="match status" value="1"/>
</dbReference>
<dbReference type="FunFam" id="1.10.225.10:FF:000003">
    <property type="entry name" value="Mesencephalic astrocyte-derived neurotrophic factor"/>
    <property type="match status" value="1"/>
</dbReference>
<evidence type="ECO:0000313" key="10">
    <source>
        <dbReference type="Proteomes" id="UP001152803"/>
    </source>
</evidence>
<dbReference type="GO" id="GO:0005783">
    <property type="term" value="C:endoplasmic reticulum"/>
    <property type="evidence" value="ECO:0007669"/>
    <property type="project" value="TreeGrafter"/>
</dbReference>
<sequence>MPCSNVLTVFVFLCIVLDIAKAGDCEVCVGFLERLYQGLKTSHEELTPASVETGLQRACEEAEGKESRLCYYLGATRDAATKITGEVARPMSSHVPVGKICERLQKKDSQICELVYEKQTIDVSTATLFKSRVTELKNILNSWGEECRACFEKTDFVNLIQEVAPKHTKKHGREPADFLTSNEYSNEKQFRDGTISLRLWASFSMHGFPCAALQHCFGSPTDVADSASSPPSEDRADEDATAVATVTVQPGPKGIITSKEEHAANCIPERATRVLNGTNSNGHLRRYSNGDHTSQISINCHCEDEFLDGSPDLGSSYPHIPRPSIIKQPKDSLLREGLSMEADQTEAEDGTLSDTTPAGEFKIRAWIWLS</sequence>
<accession>A0A9Q1HY69</accession>
<evidence type="ECO:0000256" key="3">
    <source>
        <dbReference type="ARBA" id="ARBA00022525"/>
    </source>
</evidence>
<name>A0A9Q1HY69_CONCO</name>
<comment type="similarity">
    <text evidence="2">Belongs to the ARMET family.</text>
</comment>
<evidence type="ECO:0000256" key="5">
    <source>
        <dbReference type="ARBA" id="ARBA00023157"/>
    </source>
</evidence>
<dbReference type="InterPro" id="IPR045332">
    <property type="entry name" value="ARMET_N"/>
</dbReference>
<feature type="domain" description="ARMET N-terminal" evidence="8">
    <location>
        <begin position="24"/>
        <end position="119"/>
    </location>
</feature>
<gene>
    <name evidence="9" type="ORF">COCON_G00116280</name>
</gene>
<dbReference type="InterPro" id="IPR019345">
    <property type="entry name" value="ARMET_C"/>
</dbReference>
<reference evidence="9" key="1">
    <citation type="journal article" date="2023" name="Science">
        <title>Genome structures resolve the early diversification of teleost fishes.</title>
        <authorList>
            <person name="Parey E."/>
            <person name="Louis A."/>
            <person name="Montfort J."/>
            <person name="Bouchez O."/>
            <person name="Roques C."/>
            <person name="Iampietro C."/>
            <person name="Lluch J."/>
            <person name="Castinel A."/>
            <person name="Donnadieu C."/>
            <person name="Desvignes T."/>
            <person name="Floi Bucao C."/>
            <person name="Jouanno E."/>
            <person name="Wen M."/>
            <person name="Mejri S."/>
            <person name="Dirks R."/>
            <person name="Jansen H."/>
            <person name="Henkel C."/>
            <person name="Chen W.J."/>
            <person name="Zahm M."/>
            <person name="Cabau C."/>
            <person name="Klopp C."/>
            <person name="Thompson A.W."/>
            <person name="Robinson-Rechavi M."/>
            <person name="Braasch I."/>
            <person name="Lecointre G."/>
            <person name="Bobe J."/>
            <person name="Postlethwait J.H."/>
            <person name="Berthelot C."/>
            <person name="Roest Crollius H."/>
            <person name="Guiguen Y."/>
        </authorList>
    </citation>
    <scope>NUCLEOTIDE SEQUENCE</scope>
    <source>
        <strain evidence="9">Concon-B</strain>
    </source>
</reference>
<dbReference type="InterPro" id="IPR045333">
    <property type="entry name" value="ARMET-like"/>
</dbReference>
<keyword evidence="5" id="KW-1015">Disulfide bond</keyword>
<dbReference type="PANTHER" id="PTHR12990">
    <property type="entry name" value="ARMET-LIKE PROTEIN"/>
    <property type="match status" value="1"/>
</dbReference>
<evidence type="ECO:0000313" key="9">
    <source>
        <dbReference type="EMBL" id="KAJ8269021.1"/>
    </source>
</evidence>
<comment type="subcellular location">
    <subcellularLocation>
        <location evidence="1">Secreted</location>
    </subcellularLocation>
</comment>
<dbReference type="GO" id="GO:0031175">
    <property type="term" value="P:neuron projection development"/>
    <property type="evidence" value="ECO:0007669"/>
    <property type="project" value="TreeGrafter"/>
</dbReference>
<proteinExistence type="inferred from homology"/>
<keyword evidence="10" id="KW-1185">Reference proteome</keyword>
<dbReference type="GO" id="GO:0005615">
    <property type="term" value="C:extracellular space"/>
    <property type="evidence" value="ECO:0007669"/>
    <property type="project" value="TreeGrafter"/>
</dbReference>
<protein>
    <submittedName>
        <fullName evidence="9">Uncharacterized protein</fullName>
    </submittedName>
</protein>